<feature type="region of interest" description="Disordered" evidence="1">
    <location>
        <begin position="462"/>
        <end position="499"/>
    </location>
</feature>
<keyword evidence="4" id="KW-1185">Reference proteome</keyword>
<feature type="compositionally biased region" description="Basic residues" evidence="1">
    <location>
        <begin position="30"/>
        <end position="39"/>
    </location>
</feature>
<dbReference type="Pfam" id="PF22600">
    <property type="entry name" value="MTPAP-like_central"/>
    <property type="match status" value="1"/>
</dbReference>
<dbReference type="OrthoDB" id="273917at2759"/>
<dbReference type="GO" id="GO:0043634">
    <property type="term" value="P:polyadenylation-dependent ncRNA catabolic process"/>
    <property type="evidence" value="ECO:0007669"/>
    <property type="project" value="TreeGrafter"/>
</dbReference>
<feature type="compositionally biased region" description="Polar residues" evidence="1">
    <location>
        <begin position="474"/>
        <end position="483"/>
    </location>
</feature>
<feature type="region of interest" description="Disordered" evidence="1">
    <location>
        <begin position="1"/>
        <end position="90"/>
    </location>
</feature>
<dbReference type="SUPFAM" id="SSF81301">
    <property type="entry name" value="Nucleotidyltransferase"/>
    <property type="match status" value="1"/>
</dbReference>
<dbReference type="InterPro" id="IPR045862">
    <property type="entry name" value="Trf4-like"/>
</dbReference>
<dbReference type="InterPro" id="IPR054708">
    <property type="entry name" value="MTPAP-like_central"/>
</dbReference>
<reference evidence="3 4" key="1">
    <citation type="journal article" date="2014" name="Genome Biol. Evol.">
        <title>The secreted proteins of Achlya hypogyna and Thraustotheca clavata identify the ancestral oomycete secretome and reveal gene acquisitions by horizontal gene transfer.</title>
        <authorList>
            <person name="Misner I."/>
            <person name="Blouin N."/>
            <person name="Leonard G."/>
            <person name="Richards T.A."/>
            <person name="Lane C.E."/>
        </authorList>
    </citation>
    <scope>NUCLEOTIDE SEQUENCE [LARGE SCALE GENOMIC DNA]</scope>
    <source>
        <strain evidence="3 4">ATCC 34112</strain>
    </source>
</reference>
<gene>
    <name evidence="3" type="ORF">THRCLA_06873</name>
</gene>
<evidence type="ECO:0000313" key="3">
    <source>
        <dbReference type="EMBL" id="OQR97754.1"/>
    </source>
</evidence>
<feature type="compositionally biased region" description="Basic residues" evidence="1">
    <location>
        <begin position="487"/>
        <end position="497"/>
    </location>
</feature>
<dbReference type="GO" id="GO:1990817">
    <property type="term" value="F:poly(A) RNA polymerase activity"/>
    <property type="evidence" value="ECO:0007669"/>
    <property type="project" value="InterPro"/>
</dbReference>
<sequence length="513" mass="58299">MARNYHAKNQTAGKKRQAPWPNESENNEKKSRKKPRKKPPPPTSSSSSESSDSDDELLLHVQNGSGLSTAVKATNKKYSRGDRHLRSRHLWPEDKRSPAWIPKPIKPMSISEEIYLFAKYMRLQQIEMNARKKLTKCIKTVIEKHMAPTLVTFEAFGSFAAEAEPRATFRSDIDLSIEKKLFEGEKQEENDDCESTDNSSTYEDEKDPIYSTGMSFNFEAPTAVNVDSILPDAQELDKPITMSRNQQARLLARVSKGLRQCKDFRIHVIGKAKVPIVNLVHTISQLEVDISVGVDKTNVSDQVIAYYSSTYRVFNPVIVLLKEFLHQSALNKPFNGGIGSYRLYVMVGHIINLVDEPSNAWRVLNLFFEFFASPGRFNSNTILRIQIPRTNLRCEAEFKHIHRIGECNSLFQLAMVALRKTIQQPKRGPSILSAIFCCPDIREDRIESLNRAKALLMVKTSQLKDQPKPKKNTIRNGKQRPTTSSKKLNKLKKKNAKMSKLCLPPSIVISNEE</sequence>
<dbReference type="GO" id="GO:0005730">
    <property type="term" value="C:nucleolus"/>
    <property type="evidence" value="ECO:0007669"/>
    <property type="project" value="TreeGrafter"/>
</dbReference>
<dbReference type="PANTHER" id="PTHR23092:SF15">
    <property type="entry name" value="INACTIVE NON-CANONICAL POLY(A) RNA POLYMERASE PROTEIN TRF4-2-RELATED"/>
    <property type="match status" value="1"/>
</dbReference>
<evidence type="ECO:0000259" key="2">
    <source>
        <dbReference type="Pfam" id="PF22600"/>
    </source>
</evidence>
<feature type="compositionally biased region" description="Polar residues" evidence="1">
    <location>
        <begin position="62"/>
        <end position="72"/>
    </location>
</feature>
<evidence type="ECO:0000313" key="4">
    <source>
        <dbReference type="Proteomes" id="UP000243217"/>
    </source>
</evidence>
<feature type="domain" description="Poly(A) RNA polymerase mitochondrial-like central palm" evidence="2">
    <location>
        <begin position="110"/>
        <end position="308"/>
    </location>
</feature>
<dbReference type="EMBL" id="JNBS01001890">
    <property type="protein sequence ID" value="OQR97754.1"/>
    <property type="molecule type" value="Genomic_DNA"/>
</dbReference>
<dbReference type="GO" id="GO:0031499">
    <property type="term" value="C:TRAMP complex"/>
    <property type="evidence" value="ECO:0007669"/>
    <property type="project" value="TreeGrafter"/>
</dbReference>
<name>A0A1V9ZIE5_9STRA</name>
<dbReference type="Gene3D" id="1.10.1410.10">
    <property type="match status" value="1"/>
</dbReference>
<dbReference type="GO" id="GO:0031123">
    <property type="term" value="P:RNA 3'-end processing"/>
    <property type="evidence" value="ECO:0007669"/>
    <property type="project" value="TreeGrafter"/>
</dbReference>
<dbReference type="PANTHER" id="PTHR23092">
    <property type="entry name" value="POLY(A) RNA POLYMERASE"/>
    <property type="match status" value="1"/>
</dbReference>
<dbReference type="SUPFAM" id="SSF81631">
    <property type="entry name" value="PAP/OAS1 substrate-binding domain"/>
    <property type="match status" value="1"/>
</dbReference>
<accession>A0A1V9ZIE5</accession>
<comment type="caution">
    <text evidence="3">The sequence shown here is derived from an EMBL/GenBank/DDBJ whole genome shotgun (WGS) entry which is preliminary data.</text>
</comment>
<dbReference type="InterPro" id="IPR043519">
    <property type="entry name" value="NT_sf"/>
</dbReference>
<feature type="compositionally biased region" description="Basic and acidic residues" evidence="1">
    <location>
        <begin position="79"/>
        <end position="90"/>
    </location>
</feature>
<dbReference type="GO" id="GO:0003729">
    <property type="term" value="F:mRNA binding"/>
    <property type="evidence" value="ECO:0007669"/>
    <property type="project" value="TreeGrafter"/>
</dbReference>
<evidence type="ECO:0000256" key="1">
    <source>
        <dbReference type="SAM" id="MobiDB-lite"/>
    </source>
</evidence>
<dbReference type="AlphaFoldDB" id="A0A1V9ZIE5"/>
<proteinExistence type="predicted"/>
<organism evidence="3 4">
    <name type="scientific">Thraustotheca clavata</name>
    <dbReference type="NCBI Taxonomy" id="74557"/>
    <lineage>
        <taxon>Eukaryota</taxon>
        <taxon>Sar</taxon>
        <taxon>Stramenopiles</taxon>
        <taxon>Oomycota</taxon>
        <taxon>Saprolegniomycetes</taxon>
        <taxon>Saprolegniales</taxon>
        <taxon>Achlyaceae</taxon>
        <taxon>Thraustotheca</taxon>
    </lineage>
</organism>
<feature type="region of interest" description="Disordered" evidence="1">
    <location>
        <begin position="184"/>
        <end position="206"/>
    </location>
</feature>
<protein>
    <recommendedName>
        <fullName evidence="2">Poly(A) RNA polymerase mitochondrial-like central palm domain-containing protein</fullName>
    </recommendedName>
</protein>
<dbReference type="Proteomes" id="UP000243217">
    <property type="component" value="Unassembled WGS sequence"/>
</dbReference>
<dbReference type="STRING" id="74557.A0A1V9ZIE5"/>